<keyword evidence="4 11" id="KW-0150">Chloroplast</keyword>
<evidence type="ECO:0000256" key="10">
    <source>
        <dbReference type="ARBA" id="ARBA00023004"/>
    </source>
</evidence>
<dbReference type="GO" id="GO:0042586">
    <property type="term" value="F:peptide deformylase activity"/>
    <property type="evidence" value="ECO:0007669"/>
    <property type="project" value="UniProtKB-EC"/>
</dbReference>
<comment type="function">
    <text evidence="11">Removes the formyl group from the N-terminal Met of newly synthesized proteins.</text>
</comment>
<dbReference type="SUPFAM" id="SSF56420">
    <property type="entry name" value="Peptide deformylase"/>
    <property type="match status" value="1"/>
</dbReference>
<dbReference type="EMBL" id="CP000583">
    <property type="protein sequence ID" value="ABO95397.1"/>
    <property type="molecule type" value="Genomic_DNA"/>
</dbReference>
<dbReference type="OMA" id="VHRNFTI"/>
<dbReference type="GO" id="GO:0006412">
    <property type="term" value="P:translation"/>
    <property type="evidence" value="ECO:0007669"/>
    <property type="project" value="UniProtKB-KW"/>
</dbReference>
<dbReference type="OrthoDB" id="276063at2759"/>
<evidence type="ECO:0000256" key="1">
    <source>
        <dbReference type="ARBA" id="ARBA00004229"/>
    </source>
</evidence>
<dbReference type="GO" id="GO:0009507">
    <property type="term" value="C:chloroplast"/>
    <property type="evidence" value="ECO:0007669"/>
    <property type="project" value="UniProtKB-SubCell"/>
</dbReference>
<proteinExistence type="inferred from homology"/>
<dbReference type="FunFam" id="3.90.45.10:FF:000006">
    <property type="entry name" value="Peptide deformylase"/>
    <property type="match status" value="1"/>
</dbReference>
<dbReference type="CDD" id="cd00487">
    <property type="entry name" value="Pep_deformylase"/>
    <property type="match status" value="1"/>
</dbReference>
<accession>A4RVA1</accession>
<dbReference type="AlphaFoldDB" id="A4RVA1"/>
<dbReference type="STRING" id="436017.A4RVA1"/>
<evidence type="ECO:0000256" key="5">
    <source>
        <dbReference type="ARBA" id="ARBA00022640"/>
    </source>
</evidence>
<dbReference type="NCBIfam" id="TIGR00079">
    <property type="entry name" value="pept_deformyl"/>
    <property type="match status" value="1"/>
</dbReference>
<keyword evidence="13" id="KW-1185">Reference proteome</keyword>
<evidence type="ECO:0000256" key="7">
    <source>
        <dbReference type="ARBA" id="ARBA00022801"/>
    </source>
</evidence>
<organism evidence="12 13">
    <name type="scientific">Ostreococcus lucimarinus (strain CCE9901)</name>
    <dbReference type="NCBI Taxonomy" id="436017"/>
    <lineage>
        <taxon>Eukaryota</taxon>
        <taxon>Viridiplantae</taxon>
        <taxon>Chlorophyta</taxon>
        <taxon>Mamiellophyceae</taxon>
        <taxon>Mamiellales</taxon>
        <taxon>Bathycoccaceae</taxon>
        <taxon>Ostreococcus</taxon>
    </lineage>
</organism>
<reference evidence="12 13" key="1">
    <citation type="journal article" date="2007" name="Proc. Natl. Acad. Sci. U.S.A.">
        <title>The tiny eukaryote Ostreococcus provides genomic insights into the paradox of plankton speciation.</title>
        <authorList>
            <person name="Palenik B."/>
            <person name="Grimwood J."/>
            <person name="Aerts A."/>
            <person name="Rouze P."/>
            <person name="Salamov A."/>
            <person name="Putnam N."/>
            <person name="Dupont C."/>
            <person name="Jorgensen R."/>
            <person name="Derelle E."/>
            <person name="Rombauts S."/>
            <person name="Zhou K."/>
            <person name="Otillar R."/>
            <person name="Merchant S.S."/>
            <person name="Podell S."/>
            <person name="Gaasterland T."/>
            <person name="Napoli C."/>
            <person name="Gendler K."/>
            <person name="Manuell A."/>
            <person name="Tai V."/>
            <person name="Vallon O."/>
            <person name="Piganeau G."/>
            <person name="Jancek S."/>
            <person name="Heijde M."/>
            <person name="Jabbari K."/>
            <person name="Bowler C."/>
            <person name="Lohr M."/>
            <person name="Robbens S."/>
            <person name="Werner G."/>
            <person name="Dubchak I."/>
            <person name="Pazour G.J."/>
            <person name="Ren Q."/>
            <person name="Paulsen I."/>
            <person name="Delwiche C."/>
            <person name="Schmutz J."/>
            <person name="Rokhsar D."/>
            <person name="Van de Peer Y."/>
            <person name="Moreau H."/>
            <person name="Grigoriev I.V."/>
        </authorList>
    </citation>
    <scope>NUCLEOTIDE SEQUENCE [LARGE SCALE GENOMIC DNA]</scope>
    <source>
        <strain evidence="12 13">CCE9901</strain>
    </source>
</reference>
<dbReference type="GeneID" id="5001130"/>
<keyword evidence="6 11" id="KW-0479">Metal-binding</keyword>
<dbReference type="KEGG" id="olu:OSTLU_33985"/>
<comment type="similarity">
    <text evidence="2 11">Belongs to the polypeptide deformylase family.</text>
</comment>
<keyword evidence="5 11" id="KW-0934">Plastid</keyword>
<evidence type="ECO:0000256" key="6">
    <source>
        <dbReference type="ARBA" id="ARBA00022723"/>
    </source>
</evidence>
<dbReference type="RefSeq" id="XP_001417104.1">
    <property type="nucleotide sequence ID" value="XM_001417067.1"/>
</dbReference>
<gene>
    <name evidence="12" type="primary">PDF1B</name>
    <name evidence="12" type="ORF">OSTLU_33985</name>
</gene>
<keyword evidence="9 11" id="KW-0809">Transit peptide</keyword>
<dbReference type="PRINTS" id="PR01576">
    <property type="entry name" value="PDEFORMYLASE"/>
</dbReference>
<evidence type="ECO:0000313" key="13">
    <source>
        <dbReference type="Proteomes" id="UP000001568"/>
    </source>
</evidence>
<dbReference type="PANTHER" id="PTHR10458:SF22">
    <property type="entry name" value="PEPTIDE DEFORMYLASE"/>
    <property type="match status" value="1"/>
</dbReference>
<evidence type="ECO:0000256" key="2">
    <source>
        <dbReference type="ARBA" id="ARBA00010759"/>
    </source>
</evidence>
<dbReference type="NCBIfam" id="NF001159">
    <property type="entry name" value="PRK00150.1-3"/>
    <property type="match status" value="1"/>
</dbReference>
<dbReference type="HAMAP" id="MF_00163">
    <property type="entry name" value="Pep_deformylase"/>
    <property type="match status" value="1"/>
</dbReference>
<evidence type="ECO:0000313" key="12">
    <source>
        <dbReference type="EMBL" id="ABO95397.1"/>
    </source>
</evidence>
<evidence type="ECO:0000256" key="9">
    <source>
        <dbReference type="ARBA" id="ARBA00022946"/>
    </source>
</evidence>
<keyword evidence="7 11" id="KW-0378">Hydrolase</keyword>
<keyword evidence="8 11" id="KW-0648">Protein biosynthesis</keyword>
<dbReference type="PANTHER" id="PTHR10458">
    <property type="entry name" value="PEPTIDE DEFORMYLASE"/>
    <property type="match status" value="1"/>
</dbReference>
<dbReference type="InterPro" id="IPR023635">
    <property type="entry name" value="Peptide_deformylase"/>
</dbReference>
<sequence>MTRCACKVASCSSRVTTTTTRRGAAVVARGKKKGFLFGEVENLSREGEGTKGDDEDAKSVRWSEPLAIAKYPAKCLRAKNAPVETFDKNLERLSKAMFKIMYETVGCGLAAPQVGVNYRMMVYNEAGEPGQGREVVLCNPEIVKFSKEKDLFEEGCLSFPKMYADVERPIGVQIEAQNLKGKKFKMTLEGFEARVFQHEYDHLDGVLYHDRMSPEVRASVQSTLDGFVEAYPGEDSEKAL</sequence>
<dbReference type="Pfam" id="PF01327">
    <property type="entry name" value="Pep_deformylase"/>
    <property type="match status" value="1"/>
</dbReference>
<evidence type="ECO:0000256" key="3">
    <source>
        <dbReference type="ARBA" id="ARBA00012175"/>
    </source>
</evidence>
<evidence type="ECO:0000256" key="4">
    <source>
        <dbReference type="ARBA" id="ARBA00022528"/>
    </source>
</evidence>
<dbReference type="InterPro" id="IPR036821">
    <property type="entry name" value="Peptide_deformylase_sf"/>
</dbReference>
<dbReference type="Gene3D" id="3.90.45.10">
    <property type="entry name" value="Peptide deformylase"/>
    <property type="match status" value="1"/>
</dbReference>
<dbReference type="Proteomes" id="UP000001568">
    <property type="component" value="Chromosome 3"/>
</dbReference>
<dbReference type="GO" id="GO:0046872">
    <property type="term" value="F:metal ion binding"/>
    <property type="evidence" value="ECO:0007669"/>
    <property type="project" value="UniProtKB-KW"/>
</dbReference>
<comment type="subcellular location">
    <subcellularLocation>
        <location evidence="1 11">Plastid</location>
        <location evidence="1 11">Chloroplast</location>
    </subcellularLocation>
</comment>
<dbReference type="Gramene" id="ABO95397">
    <property type="protein sequence ID" value="ABO95397"/>
    <property type="gene ID" value="OSTLU_33985"/>
</dbReference>
<name>A4RVA1_OSTLU</name>
<protein>
    <recommendedName>
        <fullName evidence="3 11">Peptide deformylase</fullName>
        <ecNumber evidence="3 11">3.5.1.88</ecNumber>
    </recommendedName>
</protein>
<dbReference type="HOGENOM" id="CLU_061901_0_1_1"/>
<evidence type="ECO:0000256" key="11">
    <source>
        <dbReference type="RuleBase" id="RU362111"/>
    </source>
</evidence>
<keyword evidence="10" id="KW-0408">Iron</keyword>
<evidence type="ECO:0000256" key="8">
    <source>
        <dbReference type="ARBA" id="ARBA00022917"/>
    </source>
</evidence>
<dbReference type="EC" id="3.5.1.88" evidence="3 11"/>
<comment type="catalytic activity">
    <reaction evidence="11">
        <text>N-terminal N-formyl-L-methionyl-[peptide] + H2O = N-terminal L-methionyl-[peptide] + formate</text>
        <dbReference type="Rhea" id="RHEA:24420"/>
        <dbReference type="Rhea" id="RHEA-COMP:10639"/>
        <dbReference type="Rhea" id="RHEA-COMP:10640"/>
        <dbReference type="ChEBI" id="CHEBI:15377"/>
        <dbReference type="ChEBI" id="CHEBI:15740"/>
        <dbReference type="ChEBI" id="CHEBI:49298"/>
        <dbReference type="ChEBI" id="CHEBI:64731"/>
        <dbReference type="EC" id="3.5.1.88"/>
    </reaction>
</comment>
<dbReference type="eggNOG" id="KOG3137">
    <property type="taxonomic scope" value="Eukaryota"/>
</dbReference>